<protein>
    <recommendedName>
        <fullName evidence="7">Protein-L-isoaspartate O-methyltransferase</fullName>
        <ecNumber evidence="7">2.1.1.77</ecNumber>
    </recommendedName>
    <alternativeName>
        <fullName evidence="7">L-isoaspartyl protein carboxyl methyltransferase</fullName>
    </alternativeName>
    <alternativeName>
        <fullName evidence="7">Protein L-isoaspartyl methyltransferase</fullName>
    </alternativeName>
    <alternativeName>
        <fullName evidence="7">Protein-beta-aspartate methyltransferase</fullName>
        <shortName evidence="7">PIMT</shortName>
    </alternativeName>
</protein>
<evidence type="ECO:0000313" key="8">
    <source>
        <dbReference type="EMBL" id="SZD71609.1"/>
    </source>
</evidence>
<keyword evidence="9" id="KW-1185">Reference proteome</keyword>
<dbReference type="GO" id="GO:0005737">
    <property type="term" value="C:cytoplasm"/>
    <property type="evidence" value="ECO:0007669"/>
    <property type="project" value="UniProtKB-SubCell"/>
</dbReference>
<dbReference type="Proteomes" id="UP000262142">
    <property type="component" value="Unassembled WGS sequence"/>
</dbReference>
<dbReference type="HAMAP" id="MF_00090">
    <property type="entry name" value="PIMT"/>
    <property type="match status" value="1"/>
</dbReference>
<sequence length="215" mass="24471">MWTENFRQKGKRQQLIKRLIAKGIDDENVLQAMGQIPRHLFIDSAFEDFAYEDKAFPIAADQTISHPYTVAFQSSLLHLSPSESVLEIGTGCGYQTAVLIAMGAKVYTIERQQKLVKFSKRMFQLLELSPVYQTYGDGFKGLPTFAPFDKIIVTAGSPIIPKKLLQQLRIGGIAVVPIGENNQKMYSFLKVSERKYEQMEFGDYKFVPMLEQKDF</sequence>
<dbReference type="GO" id="GO:0030091">
    <property type="term" value="P:protein repair"/>
    <property type="evidence" value="ECO:0007669"/>
    <property type="project" value="UniProtKB-UniRule"/>
</dbReference>
<dbReference type="PANTHER" id="PTHR11579:SF0">
    <property type="entry name" value="PROTEIN-L-ISOASPARTATE(D-ASPARTATE) O-METHYLTRANSFERASE"/>
    <property type="match status" value="1"/>
</dbReference>
<dbReference type="RefSeq" id="WP_119057553.1">
    <property type="nucleotide sequence ID" value="NZ_OX579588.1"/>
</dbReference>
<organism evidence="8 9">
    <name type="scientific">Candidatus Ornithobacterium hominis</name>
    <dbReference type="NCBI Taxonomy" id="2497989"/>
    <lineage>
        <taxon>Bacteria</taxon>
        <taxon>Pseudomonadati</taxon>
        <taxon>Bacteroidota</taxon>
        <taxon>Flavobacteriia</taxon>
        <taxon>Flavobacteriales</taxon>
        <taxon>Weeksellaceae</taxon>
        <taxon>Ornithobacterium</taxon>
    </lineage>
</organism>
<dbReference type="NCBIfam" id="NF001453">
    <property type="entry name" value="PRK00312.1"/>
    <property type="match status" value="1"/>
</dbReference>
<name>A0A383TWR4_9FLAO</name>
<gene>
    <name evidence="7 8" type="primary">pcm</name>
    <name evidence="8" type="ORF">SAMEA104719789_00659</name>
</gene>
<dbReference type="CDD" id="cd02440">
    <property type="entry name" value="AdoMet_MTases"/>
    <property type="match status" value="1"/>
</dbReference>
<keyword evidence="3 7" id="KW-0963">Cytoplasm</keyword>
<dbReference type="AlphaFoldDB" id="A0A383TWR4"/>
<dbReference type="PROSITE" id="PS01279">
    <property type="entry name" value="PCMT"/>
    <property type="match status" value="1"/>
</dbReference>
<evidence type="ECO:0000256" key="3">
    <source>
        <dbReference type="ARBA" id="ARBA00022490"/>
    </source>
</evidence>
<proteinExistence type="inferred from homology"/>
<comment type="function">
    <text evidence="7">Catalyzes the methyl esterification of L-isoaspartyl residues in peptides and proteins that result from spontaneous decomposition of normal L-aspartyl and L-asparaginyl residues. It plays a role in the repair and/or degradation of damaged proteins.</text>
</comment>
<dbReference type="EC" id="2.1.1.77" evidence="7"/>
<dbReference type="Gene3D" id="3.40.50.150">
    <property type="entry name" value="Vaccinia Virus protein VP39"/>
    <property type="match status" value="1"/>
</dbReference>
<keyword evidence="5 7" id="KW-0808">Transferase</keyword>
<keyword evidence="6 7" id="KW-0949">S-adenosyl-L-methionine</keyword>
<dbReference type="SUPFAM" id="SSF53335">
    <property type="entry name" value="S-adenosyl-L-methionine-dependent methyltransferases"/>
    <property type="match status" value="1"/>
</dbReference>
<feature type="active site" evidence="7">
    <location>
        <position position="65"/>
    </location>
</feature>
<dbReference type="InterPro" id="IPR000682">
    <property type="entry name" value="PCMT"/>
</dbReference>
<dbReference type="InterPro" id="IPR029063">
    <property type="entry name" value="SAM-dependent_MTases_sf"/>
</dbReference>
<dbReference type="EMBL" id="UNSC01000002">
    <property type="protein sequence ID" value="SZD71609.1"/>
    <property type="molecule type" value="Genomic_DNA"/>
</dbReference>
<evidence type="ECO:0000256" key="7">
    <source>
        <dbReference type="HAMAP-Rule" id="MF_00090"/>
    </source>
</evidence>
<accession>A0A383TWR4</accession>
<dbReference type="FunFam" id="3.40.50.150:FF:000010">
    <property type="entry name" value="Protein-L-isoaspartate O-methyltransferase"/>
    <property type="match status" value="1"/>
</dbReference>
<dbReference type="GO" id="GO:0032259">
    <property type="term" value="P:methylation"/>
    <property type="evidence" value="ECO:0007669"/>
    <property type="project" value="UniProtKB-KW"/>
</dbReference>
<dbReference type="OrthoDB" id="9810066at2"/>
<comment type="subcellular location">
    <subcellularLocation>
        <location evidence="1 7">Cytoplasm</location>
    </subcellularLocation>
</comment>
<evidence type="ECO:0000256" key="1">
    <source>
        <dbReference type="ARBA" id="ARBA00004496"/>
    </source>
</evidence>
<dbReference type="PANTHER" id="PTHR11579">
    <property type="entry name" value="PROTEIN-L-ISOASPARTATE O-METHYLTRANSFERASE"/>
    <property type="match status" value="1"/>
</dbReference>
<dbReference type="Pfam" id="PF01135">
    <property type="entry name" value="PCMT"/>
    <property type="match status" value="1"/>
</dbReference>
<dbReference type="GO" id="GO:0004719">
    <property type="term" value="F:protein-L-isoaspartate (D-aspartate) O-methyltransferase activity"/>
    <property type="evidence" value="ECO:0007669"/>
    <property type="project" value="UniProtKB-UniRule"/>
</dbReference>
<evidence type="ECO:0000256" key="5">
    <source>
        <dbReference type="ARBA" id="ARBA00022679"/>
    </source>
</evidence>
<dbReference type="NCBIfam" id="TIGR00080">
    <property type="entry name" value="pimt"/>
    <property type="match status" value="1"/>
</dbReference>
<evidence type="ECO:0000256" key="2">
    <source>
        <dbReference type="ARBA" id="ARBA00005369"/>
    </source>
</evidence>
<keyword evidence="4 7" id="KW-0489">Methyltransferase</keyword>
<comment type="similarity">
    <text evidence="2 7">Belongs to the methyltransferase superfamily. L-isoaspartyl/D-aspartyl protein methyltransferase family.</text>
</comment>
<evidence type="ECO:0000256" key="4">
    <source>
        <dbReference type="ARBA" id="ARBA00022603"/>
    </source>
</evidence>
<comment type="catalytic activity">
    <reaction evidence="7">
        <text>[protein]-L-isoaspartate + S-adenosyl-L-methionine = [protein]-L-isoaspartate alpha-methyl ester + S-adenosyl-L-homocysteine</text>
        <dbReference type="Rhea" id="RHEA:12705"/>
        <dbReference type="Rhea" id="RHEA-COMP:12143"/>
        <dbReference type="Rhea" id="RHEA-COMP:12144"/>
        <dbReference type="ChEBI" id="CHEBI:57856"/>
        <dbReference type="ChEBI" id="CHEBI:59789"/>
        <dbReference type="ChEBI" id="CHEBI:90596"/>
        <dbReference type="ChEBI" id="CHEBI:90598"/>
        <dbReference type="EC" id="2.1.1.77"/>
    </reaction>
</comment>
<reference evidence="8 9" key="1">
    <citation type="submission" date="2018-09" db="EMBL/GenBank/DDBJ databases">
        <authorList>
            <consortium name="Pathogen Informatics"/>
        </authorList>
    </citation>
    <scope>NUCLEOTIDE SEQUENCE [LARGE SCALE GENOMIC DNA]</scope>
    <source>
        <strain evidence="8 9">OH-22767</strain>
    </source>
</reference>
<evidence type="ECO:0000256" key="6">
    <source>
        <dbReference type="ARBA" id="ARBA00022691"/>
    </source>
</evidence>
<evidence type="ECO:0000313" key="9">
    <source>
        <dbReference type="Proteomes" id="UP000262142"/>
    </source>
</evidence>